<evidence type="ECO:0000313" key="1">
    <source>
        <dbReference type="EMBL" id="DAF50414.1"/>
    </source>
</evidence>
<protein>
    <submittedName>
        <fullName evidence="1">Uncharacterized protein</fullName>
    </submittedName>
</protein>
<organism evidence="1">
    <name type="scientific">Siphoviridae sp. ctBCr48</name>
    <dbReference type="NCBI Taxonomy" id="2827802"/>
    <lineage>
        <taxon>Viruses</taxon>
        <taxon>Duplodnaviria</taxon>
        <taxon>Heunggongvirae</taxon>
        <taxon>Uroviricota</taxon>
        <taxon>Caudoviricetes</taxon>
    </lineage>
</organism>
<dbReference type="EMBL" id="BK032595">
    <property type="protein sequence ID" value="DAF50414.1"/>
    <property type="molecule type" value="Genomic_DNA"/>
</dbReference>
<sequence>MDNLVSQPTQEALMEFIKQCFMMNRFLDRAVSVLGVKFAMNQAANLIHHGLAHAYPNLSDIAGEKCLEAYNISVIYGETPRGAEDYSTVAECIREINRRTIDFQTLTIGVCKIARDNNDLQVYADMLDILKKINEYVAQTILLEDKIEVYGNNIGAYDHDVKDFWILKEAY</sequence>
<name>A0A8S5SHH9_9CAUD</name>
<proteinExistence type="predicted"/>
<reference evidence="1" key="1">
    <citation type="journal article" date="2021" name="Proc. Natl. Acad. Sci. U.S.A.">
        <title>A Catalog of Tens of Thousands of Viruses from Human Metagenomes Reveals Hidden Associations with Chronic Diseases.</title>
        <authorList>
            <person name="Tisza M.J."/>
            <person name="Buck C.B."/>
        </authorList>
    </citation>
    <scope>NUCLEOTIDE SEQUENCE</scope>
    <source>
        <strain evidence="1">CtBCr48</strain>
    </source>
</reference>
<accession>A0A8S5SHH9</accession>